<keyword evidence="3" id="KW-0808">Transferase</keyword>
<keyword evidence="2" id="KW-0489">Methyltransferase</keyword>
<dbReference type="InterPro" id="IPR026170">
    <property type="entry name" value="FAM173A/B"/>
</dbReference>
<evidence type="ECO:0000256" key="2">
    <source>
        <dbReference type="ARBA" id="ARBA00022603"/>
    </source>
</evidence>
<evidence type="ECO:0000256" key="3">
    <source>
        <dbReference type="ARBA" id="ARBA00022679"/>
    </source>
</evidence>
<evidence type="ECO:0008006" key="7">
    <source>
        <dbReference type="Google" id="ProtNLM"/>
    </source>
</evidence>
<dbReference type="GO" id="GO:0016279">
    <property type="term" value="F:protein-lysine N-methyltransferase activity"/>
    <property type="evidence" value="ECO:0007669"/>
    <property type="project" value="InterPro"/>
</dbReference>
<dbReference type="PANTHER" id="PTHR13610:SF11">
    <property type="entry name" value="METHYLTRANSFERASE DOMAIN-CONTAINING PROTEIN"/>
    <property type="match status" value="1"/>
</dbReference>
<dbReference type="Proteomes" id="UP001165085">
    <property type="component" value="Unassembled WGS sequence"/>
</dbReference>
<accession>A0A9W7BMV4</accession>
<dbReference type="PANTHER" id="PTHR13610">
    <property type="entry name" value="METHYLTRANSFERASE DOMAIN-CONTAINING PROTEIN"/>
    <property type="match status" value="1"/>
</dbReference>
<comment type="similarity">
    <text evidence="1">Belongs to the ANT/ATPSC lysine N-methyltransferase family.</text>
</comment>
<evidence type="ECO:0000256" key="1">
    <source>
        <dbReference type="ARBA" id="ARBA00010633"/>
    </source>
</evidence>
<dbReference type="Gene3D" id="3.40.50.150">
    <property type="entry name" value="Vaccinia Virus protein VP39"/>
    <property type="match status" value="1"/>
</dbReference>
<dbReference type="EMBL" id="BRXY01000410">
    <property type="protein sequence ID" value="GMH93276.1"/>
    <property type="molecule type" value="Genomic_DNA"/>
</dbReference>
<proteinExistence type="inferred from homology"/>
<organism evidence="5 6">
    <name type="scientific">Triparma strigata</name>
    <dbReference type="NCBI Taxonomy" id="1606541"/>
    <lineage>
        <taxon>Eukaryota</taxon>
        <taxon>Sar</taxon>
        <taxon>Stramenopiles</taxon>
        <taxon>Ochrophyta</taxon>
        <taxon>Bolidophyceae</taxon>
        <taxon>Parmales</taxon>
        <taxon>Triparmaceae</taxon>
        <taxon>Triparma</taxon>
    </lineage>
</organism>
<dbReference type="GO" id="GO:0005739">
    <property type="term" value="C:mitochondrion"/>
    <property type="evidence" value="ECO:0007669"/>
    <property type="project" value="TreeGrafter"/>
</dbReference>
<gene>
    <name evidence="5" type="ORF">TrST_g6669</name>
</gene>
<sequence length="152" mass="16715">MAANILFDNLLQEESKAYTAHVELGCGEGNLNASALSRGLNRTFGYDSDERVLQIATDRLPEARFYLCDLTKSPQTVVDKVTELAEGGENVLLTMYFVSDGLEKIRESVLEKCLKHADVVTIGYEVPGWEKHGGVVGGNVLGVEWFVYGKIT</sequence>
<name>A0A9W7BMV4_9STRA</name>
<dbReference type="OrthoDB" id="66144at2759"/>
<dbReference type="SUPFAM" id="SSF53335">
    <property type="entry name" value="S-adenosyl-L-methionine-dependent methyltransferases"/>
    <property type="match status" value="1"/>
</dbReference>
<dbReference type="GO" id="GO:1905706">
    <property type="term" value="P:regulation of mitochondrial ATP synthesis coupled proton transport"/>
    <property type="evidence" value="ECO:0007669"/>
    <property type="project" value="TreeGrafter"/>
</dbReference>
<comment type="caution">
    <text evidence="5">The sequence shown here is derived from an EMBL/GenBank/DDBJ whole genome shotgun (WGS) entry which is preliminary data.</text>
</comment>
<dbReference type="InterPro" id="IPR029063">
    <property type="entry name" value="SAM-dependent_MTases_sf"/>
</dbReference>
<dbReference type="GO" id="GO:0032259">
    <property type="term" value="P:methylation"/>
    <property type="evidence" value="ECO:0007669"/>
    <property type="project" value="UniProtKB-KW"/>
</dbReference>
<evidence type="ECO:0000313" key="5">
    <source>
        <dbReference type="EMBL" id="GMH93276.1"/>
    </source>
</evidence>
<protein>
    <recommendedName>
        <fullName evidence="7">Methyltransferase domain-containing protein</fullName>
    </recommendedName>
</protein>
<evidence type="ECO:0000313" key="6">
    <source>
        <dbReference type="Proteomes" id="UP001165085"/>
    </source>
</evidence>
<keyword evidence="6" id="KW-1185">Reference proteome</keyword>
<reference evidence="6" key="1">
    <citation type="journal article" date="2023" name="Commun. Biol.">
        <title>Genome analysis of Parmales, the sister group of diatoms, reveals the evolutionary specialization of diatoms from phago-mixotrophs to photoautotrophs.</title>
        <authorList>
            <person name="Ban H."/>
            <person name="Sato S."/>
            <person name="Yoshikawa S."/>
            <person name="Yamada K."/>
            <person name="Nakamura Y."/>
            <person name="Ichinomiya M."/>
            <person name="Sato N."/>
            <person name="Blanc-Mathieu R."/>
            <person name="Endo H."/>
            <person name="Kuwata A."/>
            <person name="Ogata H."/>
        </authorList>
    </citation>
    <scope>NUCLEOTIDE SEQUENCE [LARGE SCALE GENOMIC DNA]</scope>
    <source>
        <strain evidence="6">NIES 3701</strain>
    </source>
</reference>
<evidence type="ECO:0000256" key="4">
    <source>
        <dbReference type="ARBA" id="ARBA00022691"/>
    </source>
</evidence>
<keyword evidence="4" id="KW-0949">S-adenosyl-L-methionine</keyword>
<dbReference type="AlphaFoldDB" id="A0A9W7BMV4"/>